<evidence type="ECO:0000256" key="13">
    <source>
        <dbReference type="SAM" id="Phobius"/>
    </source>
</evidence>
<dbReference type="AlphaFoldDB" id="I4B150"/>
<dbReference type="SUPFAM" id="SSF47384">
    <property type="entry name" value="Homodimeric domain of signal transducing histidine kinase"/>
    <property type="match status" value="1"/>
</dbReference>
<keyword evidence="15" id="KW-0813">Transport</keyword>
<keyword evidence="11" id="KW-0902">Two-component regulatory system</keyword>
<keyword evidence="8 15" id="KW-0418">Kinase</keyword>
<dbReference type="GO" id="GO:0005886">
    <property type="term" value="C:plasma membrane"/>
    <property type="evidence" value="ECO:0007669"/>
    <property type="project" value="TreeGrafter"/>
</dbReference>
<evidence type="ECO:0000313" key="15">
    <source>
        <dbReference type="EMBL" id="AFM11007.1"/>
    </source>
</evidence>
<dbReference type="HOGENOM" id="CLU_000445_113_1_12"/>
<dbReference type="EC" id="2.7.13.3" evidence="3"/>
<keyword evidence="6 13" id="KW-0812">Transmembrane</keyword>
<evidence type="ECO:0000256" key="7">
    <source>
        <dbReference type="ARBA" id="ARBA00022741"/>
    </source>
</evidence>
<evidence type="ECO:0000256" key="9">
    <source>
        <dbReference type="ARBA" id="ARBA00022840"/>
    </source>
</evidence>
<comment type="subcellular location">
    <subcellularLocation>
        <location evidence="2">Membrane</location>
        <topology evidence="2">Multi-pass membrane protein</topology>
    </subcellularLocation>
</comment>
<feature type="transmembrane region" description="Helical" evidence="13">
    <location>
        <begin position="427"/>
        <end position="444"/>
    </location>
</feature>
<dbReference type="InterPro" id="IPR027417">
    <property type="entry name" value="P-loop_NTPase"/>
</dbReference>
<dbReference type="Proteomes" id="UP000006048">
    <property type="component" value="Chromosome"/>
</dbReference>
<evidence type="ECO:0000256" key="10">
    <source>
        <dbReference type="ARBA" id="ARBA00022989"/>
    </source>
</evidence>
<dbReference type="PRINTS" id="PR00344">
    <property type="entry name" value="BCTRLSENSOR"/>
</dbReference>
<keyword evidence="7" id="KW-0547">Nucleotide-binding</keyword>
<dbReference type="RefSeq" id="WP_014801527.1">
    <property type="nucleotide sequence ID" value="NC_018020.1"/>
</dbReference>
<dbReference type="InterPro" id="IPR038318">
    <property type="entry name" value="KdpD_sf"/>
</dbReference>
<evidence type="ECO:0000256" key="8">
    <source>
        <dbReference type="ARBA" id="ARBA00022777"/>
    </source>
</evidence>
<dbReference type="Pfam" id="PF13492">
    <property type="entry name" value="GAF_3"/>
    <property type="match status" value="1"/>
</dbReference>
<dbReference type="CDD" id="cd01987">
    <property type="entry name" value="USP_KdpD-like"/>
    <property type="match status" value="1"/>
</dbReference>
<dbReference type="InterPro" id="IPR025201">
    <property type="entry name" value="KdpD_TM"/>
</dbReference>
<feature type="transmembrane region" description="Helical" evidence="13">
    <location>
        <begin position="479"/>
        <end position="499"/>
    </location>
</feature>
<dbReference type="InterPro" id="IPR003661">
    <property type="entry name" value="HisK_dim/P_dom"/>
</dbReference>
<dbReference type="Gene3D" id="3.30.450.40">
    <property type="match status" value="1"/>
</dbReference>
<keyword evidence="9" id="KW-0067">ATP-binding</keyword>
<keyword evidence="15" id="KW-0407">Ion channel</keyword>
<keyword evidence="15" id="KW-0406">Ion transport</keyword>
<dbReference type="SUPFAM" id="SSF55874">
    <property type="entry name" value="ATPase domain of HSP90 chaperone/DNA topoisomerase II/histidine kinase"/>
    <property type="match status" value="1"/>
</dbReference>
<evidence type="ECO:0000256" key="4">
    <source>
        <dbReference type="ARBA" id="ARBA00022553"/>
    </source>
</evidence>
<dbReference type="EMBL" id="CP002959">
    <property type="protein sequence ID" value="AFM11007.1"/>
    <property type="molecule type" value="Genomic_DNA"/>
</dbReference>
<gene>
    <name evidence="15" type="ordered locus">Turpa_0348</name>
</gene>
<dbReference type="InterPro" id="IPR036890">
    <property type="entry name" value="HATPase_C_sf"/>
</dbReference>
<protein>
    <recommendedName>
        <fullName evidence="3">histidine kinase</fullName>
        <ecNumber evidence="3">2.7.13.3</ecNumber>
    </recommendedName>
</protein>
<dbReference type="Gene3D" id="3.30.565.10">
    <property type="entry name" value="Histidine kinase-like ATPase, C-terminal domain"/>
    <property type="match status" value="1"/>
</dbReference>
<dbReference type="Pfam" id="PF00512">
    <property type="entry name" value="HisKA"/>
    <property type="match status" value="1"/>
</dbReference>
<dbReference type="InterPro" id="IPR036097">
    <property type="entry name" value="HisK_dim/P_sf"/>
</dbReference>
<dbReference type="SMART" id="SM00388">
    <property type="entry name" value="HisKA"/>
    <property type="match status" value="1"/>
</dbReference>
<dbReference type="SUPFAM" id="SSF55781">
    <property type="entry name" value="GAF domain-like"/>
    <property type="match status" value="1"/>
</dbReference>
<evidence type="ECO:0000256" key="12">
    <source>
        <dbReference type="ARBA" id="ARBA00023136"/>
    </source>
</evidence>
<dbReference type="InterPro" id="IPR014729">
    <property type="entry name" value="Rossmann-like_a/b/a_fold"/>
</dbReference>
<sequence>MSYQRKGHFRPDADLLLSAVNKTETERRGRLRIFFGMAAGVGKTCAMLRAAHRLKDEGVDVVLGFVETHGRKDTAVLMEDLELIPRVSLPYQNVLLEEFDLEGALRRKPHTIVVDELPHTNAPGSRHPKRYQDILELLDAGINVMTAFNVQHLESVADSVEAITSVHVQERVPDSFVDMASDIELVDLVPEELIRRLEEGKIYAADKAVLAANNFFRKGNLTALREMALHFTASFVDNELQHYRTLKNIGETWKTAERILVAVSPSANGENLIRLARQRAFELKARWIAVYIDSGASLKSEAQKSLAQNMSLARELGAEVISVRDTDVVTGILRLARQKNITQVIVGKPPDTLWQRLTGRSILDRLVRSSGNLEIHAAGVAVRSKSAADFLSLQNLTSSRRQYLAAIATTCATTLICMPFLETIGYSAVSLIYLTVVIVLGLFVGRGPLVLAAAISALGWDYFFIPPKYTLHVAQLEDYLTLIIYFAVALAMGTLMARLRQRERALMAREERVAAVYSFSRLLSRSTSLDETLQNCIEFIAQFFGARVSINLREKSGKLALEPAAASTRRISAKEASVAFWVFEHKKPAGRYTDTLPLAAATYYPLISTGGIVGVLGLRLPAKARLTPDKEEILFAFVNHAAITIERDFLASERRRLRVAEESEKLHEAILNSISHELRTPIAVILGAVSAMQLKSTENNFAVQSELLSEVDIAARKLNVLVSNLLDMSRIEANKMRLNRQSYDLRNTITEATERLRSEIRNASLSVDFQGDDFTCECDNTLLQQAIMNIVVNSVLHNENGVAIQLTCSATEPGNLTVVISDDGVGLPPELIDSVFDKFVRSAQANSGGTGLGLPIAKAIVELHGGSITASNLPTGGACFRLTLPRCIPTGEK</sequence>
<dbReference type="Gene3D" id="3.40.50.620">
    <property type="entry name" value="HUPs"/>
    <property type="match status" value="1"/>
</dbReference>
<dbReference type="InterPro" id="IPR003594">
    <property type="entry name" value="HATPase_dom"/>
</dbReference>
<dbReference type="GO" id="GO:0034220">
    <property type="term" value="P:monoatomic ion transmembrane transport"/>
    <property type="evidence" value="ECO:0007669"/>
    <property type="project" value="UniProtKB-KW"/>
</dbReference>
<dbReference type="InterPro" id="IPR003852">
    <property type="entry name" value="Sig_transdc_His_kinase_KdpD_N"/>
</dbReference>
<dbReference type="Pfam" id="PF13493">
    <property type="entry name" value="DUF4118"/>
    <property type="match status" value="1"/>
</dbReference>
<evidence type="ECO:0000256" key="2">
    <source>
        <dbReference type="ARBA" id="ARBA00004141"/>
    </source>
</evidence>
<feature type="transmembrane region" description="Helical" evidence="13">
    <location>
        <begin position="449"/>
        <end position="467"/>
    </location>
</feature>
<comment type="catalytic activity">
    <reaction evidence="1">
        <text>ATP + protein L-histidine = ADP + protein N-phospho-L-histidine.</text>
        <dbReference type="EC" id="2.7.13.3"/>
    </reaction>
</comment>
<evidence type="ECO:0000256" key="11">
    <source>
        <dbReference type="ARBA" id="ARBA00023012"/>
    </source>
</evidence>
<dbReference type="Pfam" id="PF02702">
    <property type="entry name" value="KdpD"/>
    <property type="match status" value="1"/>
</dbReference>
<evidence type="ECO:0000259" key="14">
    <source>
        <dbReference type="PROSITE" id="PS50109"/>
    </source>
</evidence>
<dbReference type="Gene3D" id="3.40.50.300">
    <property type="entry name" value="P-loop containing nucleotide triphosphate hydrolases"/>
    <property type="match status" value="1"/>
</dbReference>
<reference evidence="15 16" key="1">
    <citation type="submission" date="2012-06" db="EMBL/GenBank/DDBJ databases">
        <title>The complete chromosome of genome of Turneriella parva DSM 21527.</title>
        <authorList>
            <consortium name="US DOE Joint Genome Institute (JGI-PGF)"/>
            <person name="Lucas S."/>
            <person name="Han J."/>
            <person name="Lapidus A."/>
            <person name="Bruce D."/>
            <person name="Goodwin L."/>
            <person name="Pitluck S."/>
            <person name="Peters L."/>
            <person name="Kyrpides N."/>
            <person name="Mavromatis K."/>
            <person name="Ivanova N."/>
            <person name="Mikhailova N."/>
            <person name="Chertkov O."/>
            <person name="Detter J.C."/>
            <person name="Tapia R."/>
            <person name="Han C."/>
            <person name="Land M."/>
            <person name="Hauser L."/>
            <person name="Markowitz V."/>
            <person name="Cheng J.-F."/>
            <person name="Hugenholtz P."/>
            <person name="Woyke T."/>
            <person name="Wu D."/>
            <person name="Gronow S."/>
            <person name="Wellnitz S."/>
            <person name="Brambilla E."/>
            <person name="Klenk H.-P."/>
            <person name="Eisen J.A."/>
        </authorList>
    </citation>
    <scope>NUCLEOTIDE SEQUENCE [LARGE SCALE GENOMIC DNA]</scope>
    <source>
        <strain evidence="16">ATCC BAA-1111 / DSM 21527 / NCTC 11395 / H</strain>
    </source>
</reference>
<dbReference type="PANTHER" id="PTHR45569:SF1">
    <property type="entry name" value="SENSOR PROTEIN KDPD"/>
    <property type="match status" value="1"/>
</dbReference>
<dbReference type="PATRIC" id="fig|869212.3.peg.313"/>
<dbReference type="InterPro" id="IPR029016">
    <property type="entry name" value="GAF-like_dom_sf"/>
</dbReference>
<dbReference type="InterPro" id="IPR004358">
    <property type="entry name" value="Sig_transdc_His_kin-like_C"/>
</dbReference>
<dbReference type="CDD" id="cd00075">
    <property type="entry name" value="HATPase"/>
    <property type="match status" value="1"/>
</dbReference>
<accession>I4B150</accession>
<dbReference type="InterPro" id="IPR005467">
    <property type="entry name" value="His_kinase_dom"/>
</dbReference>
<dbReference type="FunFam" id="3.40.50.300:FF:000483">
    <property type="entry name" value="Sensor histidine kinase KdpD"/>
    <property type="match status" value="1"/>
</dbReference>
<dbReference type="PROSITE" id="PS50109">
    <property type="entry name" value="HIS_KIN"/>
    <property type="match status" value="1"/>
</dbReference>
<dbReference type="InterPro" id="IPR003018">
    <property type="entry name" value="GAF"/>
</dbReference>
<keyword evidence="12 13" id="KW-0472">Membrane</keyword>
<evidence type="ECO:0000256" key="1">
    <source>
        <dbReference type="ARBA" id="ARBA00000085"/>
    </source>
</evidence>
<dbReference type="OrthoDB" id="9806130at2"/>
<proteinExistence type="predicted"/>
<dbReference type="PANTHER" id="PTHR45569">
    <property type="entry name" value="SENSOR PROTEIN KDPD"/>
    <property type="match status" value="1"/>
</dbReference>
<evidence type="ECO:0000256" key="6">
    <source>
        <dbReference type="ARBA" id="ARBA00022692"/>
    </source>
</evidence>
<keyword evidence="4" id="KW-0597">Phosphoprotein</keyword>
<name>I4B150_TURPD</name>
<evidence type="ECO:0000256" key="3">
    <source>
        <dbReference type="ARBA" id="ARBA00012438"/>
    </source>
</evidence>
<dbReference type="GO" id="GO:0000155">
    <property type="term" value="F:phosphorelay sensor kinase activity"/>
    <property type="evidence" value="ECO:0007669"/>
    <property type="project" value="InterPro"/>
</dbReference>
<evidence type="ECO:0000256" key="5">
    <source>
        <dbReference type="ARBA" id="ARBA00022679"/>
    </source>
</evidence>
<dbReference type="GO" id="GO:0005737">
    <property type="term" value="C:cytoplasm"/>
    <property type="evidence" value="ECO:0007669"/>
    <property type="project" value="UniProtKB-ARBA"/>
</dbReference>
<dbReference type="KEGG" id="tpx:Turpa_0348"/>
<dbReference type="InterPro" id="IPR052023">
    <property type="entry name" value="Histidine_kinase_KdpD"/>
</dbReference>
<keyword evidence="16" id="KW-1185">Reference proteome</keyword>
<dbReference type="SUPFAM" id="SSF52402">
    <property type="entry name" value="Adenine nucleotide alpha hydrolases-like"/>
    <property type="match status" value="1"/>
</dbReference>
<evidence type="ECO:0000313" key="16">
    <source>
        <dbReference type="Proteomes" id="UP000006048"/>
    </source>
</evidence>
<dbReference type="Gene3D" id="1.20.120.620">
    <property type="entry name" value="Backbone structure of the membrane domain of e. Coli histidine kinase receptor kdpd"/>
    <property type="match status" value="1"/>
</dbReference>
<organism evidence="15 16">
    <name type="scientific">Turneriella parva (strain ATCC BAA-1111 / DSM 21527 / NCTC 11395 / H)</name>
    <name type="common">Leptospira parva</name>
    <dbReference type="NCBI Taxonomy" id="869212"/>
    <lineage>
        <taxon>Bacteria</taxon>
        <taxon>Pseudomonadati</taxon>
        <taxon>Spirochaetota</taxon>
        <taxon>Spirochaetia</taxon>
        <taxon>Leptospirales</taxon>
        <taxon>Leptospiraceae</taxon>
        <taxon>Turneriella</taxon>
    </lineage>
</organism>
<keyword evidence="5" id="KW-0808">Transferase</keyword>
<dbReference type="Pfam" id="PF02518">
    <property type="entry name" value="HATPase_c"/>
    <property type="match status" value="1"/>
</dbReference>
<dbReference type="Gene3D" id="1.10.287.130">
    <property type="match status" value="1"/>
</dbReference>
<dbReference type="SMART" id="SM00387">
    <property type="entry name" value="HATPase_c"/>
    <property type="match status" value="1"/>
</dbReference>
<dbReference type="STRING" id="869212.Turpa_0348"/>
<dbReference type="GO" id="GO:0005524">
    <property type="term" value="F:ATP binding"/>
    <property type="evidence" value="ECO:0007669"/>
    <property type="project" value="UniProtKB-KW"/>
</dbReference>
<feature type="domain" description="Histidine kinase" evidence="14">
    <location>
        <begin position="673"/>
        <end position="888"/>
    </location>
</feature>
<dbReference type="CDD" id="cd00082">
    <property type="entry name" value="HisKA"/>
    <property type="match status" value="1"/>
</dbReference>
<keyword evidence="10 13" id="KW-1133">Transmembrane helix</keyword>